<dbReference type="AlphaFoldDB" id="A0A6J1PYB8"/>
<feature type="region of interest" description="Disordered" evidence="2">
    <location>
        <begin position="1"/>
        <end position="54"/>
    </location>
</feature>
<dbReference type="PROSITE" id="PS50157">
    <property type="entry name" value="ZINC_FINGER_C2H2_2"/>
    <property type="match status" value="2"/>
</dbReference>
<evidence type="ECO:0000313" key="4">
    <source>
        <dbReference type="Proteomes" id="UP000504618"/>
    </source>
</evidence>
<dbReference type="Pfam" id="PF00096">
    <property type="entry name" value="zf-C2H2"/>
    <property type="match status" value="1"/>
</dbReference>
<keyword evidence="1" id="KW-0479">Metal-binding</keyword>
<feature type="compositionally biased region" description="Basic and acidic residues" evidence="2">
    <location>
        <begin position="127"/>
        <end position="140"/>
    </location>
</feature>
<dbReference type="GO" id="GO:0008270">
    <property type="term" value="F:zinc ion binding"/>
    <property type="evidence" value="ECO:0007669"/>
    <property type="project" value="UniProtKB-KW"/>
</dbReference>
<keyword evidence="4" id="KW-1185">Reference proteome</keyword>
<feature type="compositionally biased region" description="Low complexity" evidence="2">
    <location>
        <begin position="71"/>
        <end position="85"/>
    </location>
</feature>
<dbReference type="OrthoDB" id="10004641at2759"/>
<evidence type="ECO:0000313" key="5">
    <source>
        <dbReference type="RefSeq" id="XP_024874922.1"/>
    </source>
</evidence>
<sequence>MPSSAELSSCNDTSSIHKASTRRGAPDASPARIDRSIRPSVPHGRPAANRCITARDAADPSIGATISSIISSSRAVSRRGSTARTVPSVPSTRPTCGPTCAGSTPTARSTSSTSSAGSSTASRRRSRESPTRHVGVDFRRNERIRRPLSSHAFELASTRTWRKDYNRSVANRDVMGSSRNQNARSYPCGNCNSVFSMKHNLQYHWRIECGQPPRYNCPYCAYRTKHPSNVRAHVRRIHPGNGVYVVDIRKTDPLLLNPSQP</sequence>
<proteinExistence type="predicted"/>
<dbReference type="InterPro" id="IPR036236">
    <property type="entry name" value="Znf_C2H2_sf"/>
</dbReference>
<feature type="domain" description="C2H2-type" evidence="3">
    <location>
        <begin position="186"/>
        <end position="213"/>
    </location>
</feature>
<accession>A0A6J1PYB8</accession>
<gene>
    <name evidence="5" type="primary">LOC112456530</name>
</gene>
<dbReference type="GeneID" id="112456530"/>
<feature type="region of interest" description="Disordered" evidence="2">
    <location>
        <begin position="71"/>
        <end position="140"/>
    </location>
</feature>
<evidence type="ECO:0000256" key="1">
    <source>
        <dbReference type="PROSITE-ProRule" id="PRU00042"/>
    </source>
</evidence>
<keyword evidence="1" id="KW-0862">Zinc</keyword>
<protein>
    <submittedName>
        <fullName evidence="5">Myc-associated zinc finger protein-like</fullName>
    </submittedName>
</protein>
<reference evidence="5" key="1">
    <citation type="submission" date="2025-08" db="UniProtKB">
        <authorList>
            <consortium name="RefSeq"/>
        </authorList>
    </citation>
    <scope>IDENTIFICATION</scope>
    <source>
        <tissue evidence="5">Whole body</tissue>
    </source>
</reference>
<evidence type="ECO:0000259" key="3">
    <source>
        <dbReference type="PROSITE" id="PS50157"/>
    </source>
</evidence>
<feature type="compositionally biased region" description="Low complexity" evidence="2">
    <location>
        <begin position="101"/>
        <end position="121"/>
    </location>
</feature>
<dbReference type="RefSeq" id="XP_024874922.1">
    <property type="nucleotide sequence ID" value="XM_025019154.1"/>
</dbReference>
<evidence type="ECO:0000256" key="2">
    <source>
        <dbReference type="SAM" id="MobiDB-lite"/>
    </source>
</evidence>
<dbReference type="Gene3D" id="3.30.160.60">
    <property type="entry name" value="Classic Zinc Finger"/>
    <property type="match status" value="1"/>
</dbReference>
<organism evidence="4 5">
    <name type="scientific">Temnothorax curvispinosus</name>
    <dbReference type="NCBI Taxonomy" id="300111"/>
    <lineage>
        <taxon>Eukaryota</taxon>
        <taxon>Metazoa</taxon>
        <taxon>Ecdysozoa</taxon>
        <taxon>Arthropoda</taxon>
        <taxon>Hexapoda</taxon>
        <taxon>Insecta</taxon>
        <taxon>Pterygota</taxon>
        <taxon>Neoptera</taxon>
        <taxon>Endopterygota</taxon>
        <taxon>Hymenoptera</taxon>
        <taxon>Apocrita</taxon>
        <taxon>Aculeata</taxon>
        <taxon>Formicoidea</taxon>
        <taxon>Formicidae</taxon>
        <taxon>Myrmicinae</taxon>
        <taxon>Temnothorax</taxon>
    </lineage>
</organism>
<feature type="compositionally biased region" description="Polar residues" evidence="2">
    <location>
        <begin position="1"/>
        <end position="18"/>
    </location>
</feature>
<keyword evidence="1" id="KW-0863">Zinc-finger</keyword>
<dbReference type="Proteomes" id="UP000504618">
    <property type="component" value="Unplaced"/>
</dbReference>
<dbReference type="SMART" id="SM00355">
    <property type="entry name" value="ZnF_C2H2"/>
    <property type="match status" value="2"/>
</dbReference>
<feature type="domain" description="C2H2-type" evidence="3">
    <location>
        <begin position="215"/>
        <end position="243"/>
    </location>
</feature>
<dbReference type="Pfam" id="PF13909">
    <property type="entry name" value="zf-H2C2_5"/>
    <property type="match status" value="1"/>
</dbReference>
<dbReference type="SUPFAM" id="SSF57667">
    <property type="entry name" value="beta-beta-alpha zinc fingers"/>
    <property type="match status" value="1"/>
</dbReference>
<dbReference type="InterPro" id="IPR013087">
    <property type="entry name" value="Znf_C2H2_type"/>
</dbReference>
<name>A0A6J1PYB8_9HYME</name>